<dbReference type="InterPro" id="IPR049278">
    <property type="entry name" value="MS_channel_C"/>
</dbReference>
<evidence type="ECO:0000256" key="9">
    <source>
        <dbReference type="SAM" id="SignalP"/>
    </source>
</evidence>
<name>A0A225NI83_9RHOB</name>
<feature type="signal peptide" evidence="9">
    <location>
        <begin position="1"/>
        <end position="22"/>
    </location>
</feature>
<evidence type="ECO:0000256" key="3">
    <source>
        <dbReference type="ARBA" id="ARBA00022475"/>
    </source>
</evidence>
<protein>
    <submittedName>
        <fullName evidence="13">Uncharacterized protein</fullName>
    </submittedName>
</protein>
<evidence type="ECO:0000256" key="6">
    <source>
        <dbReference type="ARBA" id="ARBA00023136"/>
    </source>
</evidence>
<dbReference type="PANTHER" id="PTHR30347">
    <property type="entry name" value="POTASSIUM CHANNEL RELATED"/>
    <property type="match status" value="1"/>
</dbReference>
<feature type="compositionally biased region" description="Low complexity" evidence="7">
    <location>
        <begin position="790"/>
        <end position="799"/>
    </location>
</feature>
<dbReference type="Gene3D" id="3.30.70.100">
    <property type="match status" value="1"/>
</dbReference>
<feature type="transmembrane region" description="Helical" evidence="8">
    <location>
        <begin position="273"/>
        <end position="292"/>
    </location>
</feature>
<dbReference type="SUPFAM" id="SSF82689">
    <property type="entry name" value="Mechanosensitive channel protein MscS (YggB), C-terminal domain"/>
    <property type="match status" value="1"/>
</dbReference>
<dbReference type="EMBL" id="AQQR01000026">
    <property type="protein sequence ID" value="OWU67814.1"/>
    <property type="molecule type" value="Genomic_DNA"/>
</dbReference>
<dbReference type="InterPro" id="IPR011066">
    <property type="entry name" value="MscS_channel_C_sf"/>
</dbReference>
<feature type="region of interest" description="Disordered" evidence="7">
    <location>
        <begin position="775"/>
        <end position="826"/>
    </location>
</feature>
<feature type="domain" description="Mechanosensitive ion channel MscS C-terminal" evidence="12">
    <location>
        <begin position="681"/>
        <end position="762"/>
    </location>
</feature>
<gene>
    <name evidence="13" type="ORF">ATO3_25635</name>
</gene>
<evidence type="ECO:0000313" key="14">
    <source>
        <dbReference type="Proteomes" id="UP000215377"/>
    </source>
</evidence>
<dbReference type="Pfam" id="PF00924">
    <property type="entry name" value="MS_channel_2nd"/>
    <property type="match status" value="1"/>
</dbReference>
<dbReference type="InterPro" id="IPR006686">
    <property type="entry name" value="MscS_channel_CS"/>
</dbReference>
<dbReference type="GO" id="GO:0005886">
    <property type="term" value="C:plasma membrane"/>
    <property type="evidence" value="ECO:0007669"/>
    <property type="project" value="UniProtKB-SubCell"/>
</dbReference>
<dbReference type="SUPFAM" id="SSF50182">
    <property type="entry name" value="Sm-like ribonucleoproteins"/>
    <property type="match status" value="1"/>
</dbReference>
<evidence type="ECO:0000259" key="12">
    <source>
        <dbReference type="Pfam" id="PF21082"/>
    </source>
</evidence>
<dbReference type="PANTHER" id="PTHR30347:SF1">
    <property type="entry name" value="MECHANOSENSITIVE CHANNEL MSCK"/>
    <property type="match status" value="1"/>
</dbReference>
<evidence type="ECO:0000256" key="1">
    <source>
        <dbReference type="ARBA" id="ARBA00004651"/>
    </source>
</evidence>
<dbReference type="InterPro" id="IPR011014">
    <property type="entry name" value="MscS_channel_TM-2"/>
</dbReference>
<keyword evidence="9" id="KW-0732">Signal</keyword>
<keyword evidence="3" id="KW-1003">Cell membrane</keyword>
<feature type="chain" id="PRO_5013234305" evidence="9">
    <location>
        <begin position="23"/>
        <end position="826"/>
    </location>
</feature>
<dbReference type="InterPro" id="IPR022249">
    <property type="entry name" value="DUF3772"/>
</dbReference>
<feature type="domain" description="Mechanosensitive ion channel MscS" evidence="10">
    <location>
        <begin position="606"/>
        <end position="673"/>
    </location>
</feature>
<dbReference type="Proteomes" id="UP000215377">
    <property type="component" value="Unassembled WGS sequence"/>
</dbReference>
<keyword evidence="4 8" id="KW-0812">Transmembrane</keyword>
<evidence type="ECO:0000313" key="13">
    <source>
        <dbReference type="EMBL" id="OWU67814.1"/>
    </source>
</evidence>
<dbReference type="SUPFAM" id="SSF82861">
    <property type="entry name" value="Mechanosensitive channel protein MscS (YggB), transmembrane region"/>
    <property type="match status" value="1"/>
</dbReference>
<evidence type="ECO:0000256" key="7">
    <source>
        <dbReference type="SAM" id="MobiDB-lite"/>
    </source>
</evidence>
<proteinExistence type="inferred from homology"/>
<comment type="caution">
    <text evidence="13">The sequence shown here is derived from an EMBL/GenBank/DDBJ whole genome shotgun (WGS) entry which is preliminary data.</text>
</comment>
<feature type="transmembrane region" description="Helical" evidence="8">
    <location>
        <begin position="515"/>
        <end position="540"/>
    </location>
</feature>
<evidence type="ECO:0000259" key="10">
    <source>
        <dbReference type="Pfam" id="PF00924"/>
    </source>
</evidence>
<dbReference type="Pfam" id="PF12607">
    <property type="entry name" value="DUF3772"/>
    <property type="match status" value="1"/>
</dbReference>
<dbReference type="InterPro" id="IPR010920">
    <property type="entry name" value="LSM_dom_sf"/>
</dbReference>
<evidence type="ECO:0000256" key="8">
    <source>
        <dbReference type="SAM" id="Phobius"/>
    </source>
</evidence>
<feature type="transmembrane region" description="Helical" evidence="8">
    <location>
        <begin position="472"/>
        <end position="495"/>
    </location>
</feature>
<keyword evidence="6 8" id="KW-0472">Membrane</keyword>
<dbReference type="AlphaFoldDB" id="A0A225NI83"/>
<evidence type="ECO:0000256" key="2">
    <source>
        <dbReference type="ARBA" id="ARBA00008017"/>
    </source>
</evidence>
<feature type="transmembrane region" description="Helical" evidence="8">
    <location>
        <begin position="235"/>
        <end position="261"/>
    </location>
</feature>
<feature type="domain" description="DUF3772" evidence="11">
    <location>
        <begin position="125"/>
        <end position="171"/>
    </location>
</feature>
<dbReference type="Gene3D" id="2.30.30.60">
    <property type="match status" value="1"/>
</dbReference>
<comment type="subcellular location">
    <subcellularLocation>
        <location evidence="1">Cell membrane</location>
        <topology evidence="1">Multi-pass membrane protein</topology>
    </subcellularLocation>
</comment>
<evidence type="ECO:0000259" key="11">
    <source>
        <dbReference type="Pfam" id="PF12607"/>
    </source>
</evidence>
<keyword evidence="5 8" id="KW-1133">Transmembrane helix</keyword>
<dbReference type="GO" id="GO:0008381">
    <property type="term" value="F:mechanosensitive monoatomic ion channel activity"/>
    <property type="evidence" value="ECO:0007669"/>
    <property type="project" value="UniProtKB-ARBA"/>
</dbReference>
<dbReference type="InterPro" id="IPR023408">
    <property type="entry name" value="MscS_beta-dom_sf"/>
</dbReference>
<feature type="transmembrane region" description="Helical" evidence="8">
    <location>
        <begin position="439"/>
        <end position="460"/>
    </location>
</feature>
<dbReference type="RefSeq" id="WP_088652749.1">
    <property type="nucleotide sequence ID" value="NZ_AQQR01000026.1"/>
</dbReference>
<evidence type="ECO:0000256" key="4">
    <source>
        <dbReference type="ARBA" id="ARBA00022692"/>
    </source>
</evidence>
<keyword evidence="14" id="KW-1185">Reference proteome</keyword>
<comment type="similarity">
    <text evidence="2">Belongs to the MscS (TC 1.A.23) family.</text>
</comment>
<feature type="transmembrane region" description="Helical" evidence="8">
    <location>
        <begin position="407"/>
        <end position="427"/>
    </location>
</feature>
<accession>A0A225NI83</accession>
<feature type="transmembrane region" description="Helical" evidence="8">
    <location>
        <begin position="590"/>
        <end position="619"/>
    </location>
</feature>
<evidence type="ECO:0000256" key="5">
    <source>
        <dbReference type="ARBA" id="ARBA00022989"/>
    </source>
</evidence>
<feature type="transmembrane region" description="Helical" evidence="8">
    <location>
        <begin position="561"/>
        <end position="584"/>
    </location>
</feature>
<dbReference type="InterPro" id="IPR006685">
    <property type="entry name" value="MscS_channel_2nd"/>
</dbReference>
<dbReference type="PROSITE" id="PS01246">
    <property type="entry name" value="UPF0003"/>
    <property type="match status" value="1"/>
</dbReference>
<feature type="transmembrane region" description="Helical" evidence="8">
    <location>
        <begin position="195"/>
        <end position="214"/>
    </location>
</feature>
<sequence length="826" mass="88412">MLIFKRLLAVLSLLLWATLSVAQSASDATIDPDAWQALVSRAETVLDADRASDDALESMRAEIASYRERFADARDENATRIRTLQSQLDALGPAPEDGEEAPAIAETRAQLQDRLEELRAPSVVAEAAYNEANGLIAEIDARLRSRQTEELFTRDPIPINPALWPDAWRAVVGFVEDTIEETQRALNNEVTRQQAVSSAPIITFLLVLGAFAILRGRALAGRLGDYLRSFGGAGSGVWTFVVSLGRIIIPALGVLLILTALKVTGLTGMRGNAILNAMFHWSLILLAFAWLGERLYDTRDGEGLIPYASHTKAEIRATIWTMALVLVFKDAADLMIGLENMDAAVASVIRLPIVVVGGMVLFRLITISRPDRSEAEAATDSASVEDDDDPDAVSSVRSSLFRIMPPIRTAAQIIAVAAPLAAAAGYMNAAEAALYPMMWTLAILALAAVLQRFIAGIYGYATGQGDGAMDSLFAVLTGFILAAVCLPFIALIWGVRDSDLGELWTRFLQGMTIGGAQISPVDFLTFLLVFVLGYGLTRLFQGAMKSSLLPKTKIDPGGQNAIVSGIGYLGIFLAGLIAVTSAGIDLSSLAIIASALTVGIGFGLQTIVSNFVSGIILLIERPVAEGDWIEVAGTMGIVKDISVRATRIETFDRTDVIVPNSDLISGSVTNYTRTPTGRVIIAVGVAYGSDTKKVEKILLEIAEDHPMVVARPAPFIVFQGFGADALDFEIRVIIRDVGWGLQVRTEINHAIAERFAEEGIEIPFAQRDIWLRNPEALAKDHARPDPGPAPSAGSSSAGSKPEPQWELDAAPDADSGGPDDGPGEAR</sequence>
<dbReference type="Pfam" id="PF21082">
    <property type="entry name" value="MS_channel_3rd"/>
    <property type="match status" value="1"/>
</dbReference>
<feature type="transmembrane region" description="Helical" evidence="8">
    <location>
        <begin position="344"/>
        <end position="365"/>
    </location>
</feature>
<dbReference type="OrthoDB" id="9799209at2"/>
<reference evidence="13 14" key="1">
    <citation type="submission" date="2013-04" db="EMBL/GenBank/DDBJ databases">
        <title>Oceanicola sp. 22II1-22F33 Genome Sequencing.</title>
        <authorList>
            <person name="Lai Q."/>
            <person name="Li G."/>
            <person name="Shao Z."/>
        </authorList>
    </citation>
    <scope>NUCLEOTIDE SEQUENCE [LARGE SCALE GENOMIC DNA]</scope>
    <source>
        <strain evidence="13 14">22II1-22F33</strain>
    </source>
</reference>
<organism evidence="13 14">
    <name type="scientific">Marinibacterium profundimaris</name>
    <dbReference type="NCBI Taxonomy" id="1679460"/>
    <lineage>
        <taxon>Bacteria</taxon>
        <taxon>Pseudomonadati</taxon>
        <taxon>Pseudomonadota</taxon>
        <taxon>Alphaproteobacteria</taxon>
        <taxon>Rhodobacterales</taxon>
        <taxon>Paracoccaceae</taxon>
        <taxon>Marinibacterium</taxon>
    </lineage>
</organism>
<dbReference type="InterPro" id="IPR052702">
    <property type="entry name" value="MscS-like_channel"/>
</dbReference>
<dbReference type="Gene3D" id="1.10.287.1260">
    <property type="match status" value="1"/>
</dbReference>